<keyword evidence="2" id="KW-1185">Reference proteome</keyword>
<sequence length="58" mass="6730">MPKFYSDRGSLDFGNDLDMVATYSITKNINLLAKHDKYAANDYSSDTDKFWLQSELKF</sequence>
<evidence type="ECO:0000313" key="1">
    <source>
        <dbReference type="EMBL" id="WOX04690.1"/>
    </source>
</evidence>
<organism evidence="1 2">
    <name type="scientific">Microbulbifer pacificus</name>
    <dbReference type="NCBI Taxonomy" id="407164"/>
    <lineage>
        <taxon>Bacteria</taxon>
        <taxon>Pseudomonadati</taxon>
        <taxon>Pseudomonadota</taxon>
        <taxon>Gammaproteobacteria</taxon>
        <taxon>Cellvibrionales</taxon>
        <taxon>Microbulbiferaceae</taxon>
        <taxon>Microbulbifer</taxon>
    </lineage>
</organism>
<dbReference type="EMBL" id="CP137555">
    <property type="protein sequence ID" value="WOX04690.1"/>
    <property type="molecule type" value="Genomic_DNA"/>
</dbReference>
<dbReference type="RefSeq" id="WP_318953166.1">
    <property type="nucleotide sequence ID" value="NZ_CP137555.1"/>
</dbReference>
<dbReference type="Proteomes" id="UP001302477">
    <property type="component" value="Chromosome"/>
</dbReference>
<dbReference type="KEGG" id="mpaf:R5R33_13195"/>
<reference evidence="1 2" key="1">
    <citation type="submission" date="2023-10" db="EMBL/GenBank/DDBJ databases">
        <title>Description of Microbulbifer bruguierae sp. nov., isolated from the sediments of mangrove plant Bruguiera sexangula and comparative genomic analyses of the genus Microbulbifer.</title>
        <authorList>
            <person name="Long M."/>
        </authorList>
    </citation>
    <scope>NUCLEOTIDE SEQUENCE [LARGE SCALE GENOMIC DNA]</scope>
    <source>
        <strain evidence="1 2">SPO729</strain>
    </source>
</reference>
<name>A0AAU0MVW8_9GAMM</name>
<evidence type="ECO:0008006" key="3">
    <source>
        <dbReference type="Google" id="ProtNLM"/>
    </source>
</evidence>
<dbReference type="AlphaFoldDB" id="A0AAU0MVW8"/>
<accession>A0AAU0MVW8</accession>
<proteinExistence type="predicted"/>
<gene>
    <name evidence="1" type="ORF">R5R33_13195</name>
</gene>
<evidence type="ECO:0000313" key="2">
    <source>
        <dbReference type="Proteomes" id="UP001302477"/>
    </source>
</evidence>
<protein>
    <recommendedName>
        <fullName evidence="3">Alginate export domain-containing protein</fullName>
    </recommendedName>
</protein>